<evidence type="ECO:0000313" key="3">
    <source>
        <dbReference type="EMBL" id="OUK04599.1"/>
    </source>
</evidence>
<keyword evidence="1" id="KW-0812">Transmembrane</keyword>
<dbReference type="Pfam" id="PF06570">
    <property type="entry name" value="DUF1129"/>
    <property type="match status" value="1"/>
</dbReference>
<evidence type="ECO:0000313" key="2">
    <source>
        <dbReference type="EMBL" id="MDT2667188.1"/>
    </source>
</evidence>
<name>A0A252CE16_9LACT</name>
<feature type="transmembrane region" description="Helical" evidence="1">
    <location>
        <begin position="87"/>
        <end position="111"/>
    </location>
</feature>
<comment type="caution">
    <text evidence="3">The sequence shown here is derived from an EMBL/GenBank/DDBJ whole genome shotgun (WGS) entry which is preliminary data.</text>
</comment>
<dbReference type="Proteomes" id="UP001257962">
    <property type="component" value="Unassembled WGS sequence"/>
</dbReference>
<proteinExistence type="predicted"/>
<keyword evidence="1" id="KW-0472">Membrane</keyword>
<feature type="transmembrane region" description="Helical" evidence="1">
    <location>
        <begin position="117"/>
        <end position="141"/>
    </location>
</feature>
<reference evidence="2" key="2">
    <citation type="submission" date="2023-03" db="EMBL/GenBank/DDBJ databases">
        <authorList>
            <person name="Shen W."/>
            <person name="Cai J."/>
        </authorList>
    </citation>
    <scope>NUCLEOTIDE SEQUENCE</scope>
    <source>
        <strain evidence="2">Y3</strain>
    </source>
</reference>
<evidence type="ECO:0000256" key="1">
    <source>
        <dbReference type="SAM" id="Phobius"/>
    </source>
</evidence>
<dbReference type="SUPFAM" id="SSF158560">
    <property type="entry name" value="BH3980-like"/>
    <property type="match status" value="1"/>
</dbReference>
<feature type="transmembrane region" description="Helical" evidence="1">
    <location>
        <begin position="153"/>
        <end position="174"/>
    </location>
</feature>
<feature type="transmembrane region" description="Helical" evidence="1">
    <location>
        <begin position="180"/>
        <end position="201"/>
    </location>
</feature>
<protein>
    <submittedName>
        <fullName evidence="2">DUF1129 family protein</fullName>
    </submittedName>
</protein>
<dbReference type="PIRSF" id="PIRSF033111">
    <property type="entry name" value="UCP033111"/>
    <property type="match status" value="1"/>
</dbReference>
<dbReference type="EMBL" id="JARPYC010000006">
    <property type="protein sequence ID" value="MDT2667188.1"/>
    <property type="molecule type" value="Genomic_DNA"/>
</dbReference>
<organism evidence="3 4">
    <name type="scientific">Lactococcus petauri</name>
    <dbReference type="NCBI Taxonomy" id="1940789"/>
    <lineage>
        <taxon>Bacteria</taxon>
        <taxon>Bacillati</taxon>
        <taxon>Bacillota</taxon>
        <taxon>Bacilli</taxon>
        <taxon>Lactobacillales</taxon>
        <taxon>Streptococcaceae</taxon>
        <taxon>Lactococcus</taxon>
    </lineage>
</organism>
<gene>
    <name evidence="3" type="ORF">BZZ03_06225</name>
    <name evidence="2" type="ORF">P7D34_08035</name>
</gene>
<dbReference type="EMBL" id="MUIZ01000003">
    <property type="protein sequence ID" value="OUK04599.1"/>
    <property type="molecule type" value="Genomic_DNA"/>
</dbReference>
<keyword evidence="1" id="KW-1133">Transmembrane helix</keyword>
<sequence length="216" mass="24012">MENLIEQLTAKNSEYVHNVTKQLMLLGKSDEEIKAILAEILPKIIEGQKEGILARKLLGAPMEFATQYKPEEDKVKRQETAKNESPFLMWLDSALLFFGVISVVMGLMGLFQPQASVYGLLTTLASSALAGLVMYWMYKYFYSAQRPQKKGKGFAMLAVAMVAWAGVSVLVALLPKSINIVLAPYITIILGAAVMGIRFLIQRKFNVQSSMARQTK</sequence>
<evidence type="ECO:0000313" key="4">
    <source>
        <dbReference type="Proteomes" id="UP000194606"/>
    </source>
</evidence>
<reference evidence="3 4" key="1">
    <citation type="submission" date="2017-02" db="EMBL/GenBank/DDBJ databases">
        <authorList>
            <person name="Peterson S.W."/>
        </authorList>
    </citation>
    <scope>NUCLEOTIDE SEQUENCE [LARGE SCALE GENOMIC DNA]</scope>
    <source>
        <strain evidence="3">159469</strain>
    </source>
</reference>
<dbReference type="AlphaFoldDB" id="A0A252CE16"/>
<dbReference type="Proteomes" id="UP000194606">
    <property type="component" value="Unassembled WGS sequence"/>
</dbReference>
<accession>A0A252CE16</accession>
<dbReference type="InterPro" id="IPR009214">
    <property type="entry name" value="DUF1129"/>
</dbReference>
<dbReference type="RefSeq" id="WP_019336023.1">
    <property type="nucleotide sequence ID" value="NZ_CP141685.1"/>
</dbReference>